<evidence type="ECO:0000313" key="11">
    <source>
        <dbReference type="EMBL" id="NNH73215.1"/>
    </source>
</evidence>
<dbReference type="InterPro" id="IPR011009">
    <property type="entry name" value="Kinase-like_dom_sf"/>
</dbReference>
<comment type="catalytic activity">
    <reaction evidence="9">
        <text>L-seryl-[protein] + ATP = O-phospho-L-seryl-[protein] + ADP + H(+)</text>
        <dbReference type="Rhea" id="RHEA:17989"/>
        <dbReference type="Rhea" id="RHEA-COMP:9863"/>
        <dbReference type="Rhea" id="RHEA-COMP:11604"/>
        <dbReference type="ChEBI" id="CHEBI:15378"/>
        <dbReference type="ChEBI" id="CHEBI:29999"/>
        <dbReference type="ChEBI" id="CHEBI:30616"/>
        <dbReference type="ChEBI" id="CHEBI:83421"/>
        <dbReference type="ChEBI" id="CHEBI:456216"/>
        <dbReference type="EC" id="2.7.11.1"/>
    </reaction>
</comment>
<dbReference type="AlphaFoldDB" id="A0A849CA99"/>
<evidence type="ECO:0000256" key="3">
    <source>
        <dbReference type="ARBA" id="ARBA00022527"/>
    </source>
</evidence>
<gene>
    <name evidence="11" type="ORF">HLB23_25725</name>
</gene>
<dbReference type="CDD" id="cd14014">
    <property type="entry name" value="STKc_PknB_like"/>
    <property type="match status" value="1"/>
</dbReference>
<dbReference type="InterPro" id="IPR031634">
    <property type="entry name" value="PknG_rubred"/>
</dbReference>
<name>A0A849CA99_9NOCA</name>
<feature type="domain" description="Protein kinase" evidence="10">
    <location>
        <begin position="122"/>
        <end position="396"/>
    </location>
</feature>
<dbReference type="Pfam" id="PF00069">
    <property type="entry name" value="Pkinase"/>
    <property type="match status" value="1"/>
</dbReference>
<evidence type="ECO:0000256" key="7">
    <source>
        <dbReference type="ARBA" id="ARBA00022840"/>
    </source>
</evidence>
<dbReference type="InterPro" id="IPR011990">
    <property type="entry name" value="TPR-like_helical_dom_sf"/>
</dbReference>
<keyword evidence="3" id="KW-0723">Serine/threonine-protein kinase</keyword>
<dbReference type="EC" id="2.7.11.1" evidence="1"/>
<dbReference type="InterPro" id="IPR031636">
    <property type="entry name" value="PknG_TPR"/>
</dbReference>
<evidence type="ECO:0000256" key="5">
    <source>
        <dbReference type="ARBA" id="ARBA00022741"/>
    </source>
</evidence>
<evidence type="ECO:0000256" key="4">
    <source>
        <dbReference type="ARBA" id="ARBA00022679"/>
    </source>
</evidence>
<evidence type="ECO:0000256" key="6">
    <source>
        <dbReference type="ARBA" id="ARBA00022777"/>
    </source>
</evidence>
<dbReference type="Proteomes" id="UP000586827">
    <property type="component" value="Unassembled WGS sequence"/>
</dbReference>
<dbReference type="PROSITE" id="PS50011">
    <property type="entry name" value="PROTEIN_KINASE_DOM"/>
    <property type="match status" value="1"/>
</dbReference>
<dbReference type="FunFam" id="1.10.510.10:FF:000306">
    <property type="entry name" value="Serine/threonine protein kinase"/>
    <property type="match status" value="1"/>
</dbReference>
<dbReference type="Gene3D" id="1.25.40.10">
    <property type="entry name" value="Tetratricopeptide repeat domain"/>
    <property type="match status" value="2"/>
</dbReference>
<evidence type="ECO:0000256" key="9">
    <source>
        <dbReference type="ARBA" id="ARBA00048679"/>
    </source>
</evidence>
<evidence type="ECO:0000256" key="2">
    <source>
        <dbReference type="ARBA" id="ARBA00014676"/>
    </source>
</evidence>
<dbReference type="InterPro" id="IPR000719">
    <property type="entry name" value="Prot_kinase_dom"/>
</dbReference>
<keyword evidence="6 11" id="KW-0418">Kinase</keyword>
<accession>A0A849CA99</accession>
<evidence type="ECO:0000313" key="12">
    <source>
        <dbReference type="Proteomes" id="UP000586827"/>
    </source>
</evidence>
<protein>
    <recommendedName>
        <fullName evidence="2">Serine/threonine-protein kinase PknG</fullName>
        <ecNumber evidence="1">2.7.11.1</ecNumber>
    </recommendedName>
</protein>
<comment type="caution">
    <text evidence="11">The sequence shown here is derived from an EMBL/GenBank/DDBJ whole genome shotgun (WGS) entry which is preliminary data.</text>
</comment>
<keyword evidence="5" id="KW-0547">Nucleotide-binding</keyword>
<dbReference type="PANTHER" id="PTHR24363:SF0">
    <property type="entry name" value="SERINE_THREONINE KINASE LIKE DOMAIN CONTAINING 1"/>
    <property type="match status" value="1"/>
</dbReference>
<comment type="catalytic activity">
    <reaction evidence="8">
        <text>L-threonyl-[protein] + ATP = O-phospho-L-threonyl-[protein] + ADP + H(+)</text>
        <dbReference type="Rhea" id="RHEA:46608"/>
        <dbReference type="Rhea" id="RHEA-COMP:11060"/>
        <dbReference type="Rhea" id="RHEA-COMP:11605"/>
        <dbReference type="ChEBI" id="CHEBI:15378"/>
        <dbReference type="ChEBI" id="CHEBI:30013"/>
        <dbReference type="ChEBI" id="CHEBI:30616"/>
        <dbReference type="ChEBI" id="CHEBI:61977"/>
        <dbReference type="ChEBI" id="CHEBI:456216"/>
        <dbReference type="EC" id="2.7.11.1"/>
    </reaction>
</comment>
<sequence length="745" mass="80316">MPEDTSMPQDSGASWLSTTGVVAALDGAGFGSGRGPRSRPSVRRLGGGWVELPPAEPVDPRTVVLDNPEVRDHKRFCWRCAAPVGRSSELGPGSVVGECDSCAAPYDFRPALSAGDVVAGQYEVRGCLAHGGMGWVYLAIDRYVSDRWVVLKGLMTYGDFEAHAVAVAERQFLAEVSHPNIVKIYNFVQHEPATGMPSGYIVMEYVDGRSLQNILDVGTPNRLSVAEAIAFIMEIVPALEYLHSLGLAYNDLKPDNIMVGDQVKLIDLGAVSATEAAGYLYGTPGYQAPELTQTGPTVASDVYTVGRTLAALTLDLAIDDSDSGESGTPTPDAHPLLRRYESFYRLLRRATDPDPALRFASMRALGTQLTGVLATVLALDTGAEYPQASTLFSAYRGSFGTATLVAPTDSLADGAHRKTTLDPSSVAAALPVPLNDVDDPSVTLASKSLPSDPLQVLDTLRIVAEWSRAGKIQTPGSYELEGALAAVRVYLDMGDPVSARAELRQIGSGGETDWRIAWYCGIAALLEEEFEEAYAQFDLVHTMVPGELAPTLALAATAELLAQDPQRVTATDDRDRWHEMALGYYATVWRTNRAGVSAAFGVARRLAAVGDTHGAIAALDEVAPSSSQYIVAQLTGCLLLVTGSRQELSESDWYVVSERLEALPAAEPRVQQMRVMALNVALLWLTGGRRPARPKSTLLGIPFTEEGVRHGLSSALRLLARKCDNRLHRYHLVDLANQVRPRTWW</sequence>
<reference evidence="11 12" key="1">
    <citation type="submission" date="2020-05" db="EMBL/GenBank/DDBJ databases">
        <title>MicrobeNet Type strains.</title>
        <authorList>
            <person name="Nicholson A.C."/>
        </authorList>
    </citation>
    <scope>NUCLEOTIDE SEQUENCE [LARGE SCALE GENOMIC DNA]</scope>
    <source>
        <strain evidence="11 12">JCM 3224</strain>
    </source>
</reference>
<dbReference type="PROSITE" id="PS00108">
    <property type="entry name" value="PROTEIN_KINASE_ST"/>
    <property type="match status" value="1"/>
</dbReference>
<dbReference type="InterPro" id="IPR008271">
    <property type="entry name" value="Ser/Thr_kinase_AS"/>
</dbReference>
<dbReference type="RefSeq" id="WP_067527777.1">
    <property type="nucleotide sequence ID" value="NZ_JABELX010000009.1"/>
</dbReference>
<dbReference type="Gene3D" id="3.30.200.20">
    <property type="entry name" value="Phosphorylase Kinase, domain 1"/>
    <property type="match status" value="1"/>
</dbReference>
<evidence type="ECO:0000256" key="8">
    <source>
        <dbReference type="ARBA" id="ARBA00047899"/>
    </source>
</evidence>
<keyword evidence="7" id="KW-0067">ATP-binding</keyword>
<keyword evidence="4" id="KW-0808">Transferase</keyword>
<dbReference type="Pfam" id="PF16918">
    <property type="entry name" value="PknG_TPR"/>
    <property type="match status" value="1"/>
</dbReference>
<dbReference type="GO" id="GO:0005524">
    <property type="term" value="F:ATP binding"/>
    <property type="evidence" value="ECO:0007669"/>
    <property type="project" value="UniProtKB-KW"/>
</dbReference>
<dbReference type="SUPFAM" id="SSF56112">
    <property type="entry name" value="Protein kinase-like (PK-like)"/>
    <property type="match status" value="1"/>
</dbReference>
<keyword evidence="12" id="KW-1185">Reference proteome</keyword>
<dbReference type="SUPFAM" id="SSF48452">
    <property type="entry name" value="TPR-like"/>
    <property type="match status" value="1"/>
</dbReference>
<dbReference type="PANTHER" id="PTHR24363">
    <property type="entry name" value="SERINE/THREONINE PROTEIN KINASE"/>
    <property type="match status" value="1"/>
</dbReference>
<evidence type="ECO:0000259" key="10">
    <source>
        <dbReference type="PROSITE" id="PS50011"/>
    </source>
</evidence>
<evidence type="ECO:0000256" key="1">
    <source>
        <dbReference type="ARBA" id="ARBA00012513"/>
    </source>
</evidence>
<proteinExistence type="predicted"/>
<dbReference type="GO" id="GO:0004674">
    <property type="term" value="F:protein serine/threonine kinase activity"/>
    <property type="evidence" value="ECO:0007669"/>
    <property type="project" value="UniProtKB-KW"/>
</dbReference>
<dbReference type="SMART" id="SM00220">
    <property type="entry name" value="S_TKc"/>
    <property type="match status" value="1"/>
</dbReference>
<dbReference type="Pfam" id="PF16919">
    <property type="entry name" value="PknG_rubred"/>
    <property type="match status" value="1"/>
</dbReference>
<dbReference type="EMBL" id="JABELX010000009">
    <property type="protein sequence ID" value="NNH73215.1"/>
    <property type="molecule type" value="Genomic_DNA"/>
</dbReference>
<dbReference type="Gene3D" id="1.10.510.10">
    <property type="entry name" value="Transferase(Phosphotransferase) domain 1"/>
    <property type="match status" value="1"/>
</dbReference>
<organism evidence="11 12">
    <name type="scientific">Nocardia uniformis</name>
    <dbReference type="NCBI Taxonomy" id="53432"/>
    <lineage>
        <taxon>Bacteria</taxon>
        <taxon>Bacillati</taxon>
        <taxon>Actinomycetota</taxon>
        <taxon>Actinomycetes</taxon>
        <taxon>Mycobacteriales</taxon>
        <taxon>Nocardiaceae</taxon>
        <taxon>Nocardia</taxon>
    </lineage>
</organism>